<gene>
    <name evidence="1" type="ORF">Egran_03339</name>
</gene>
<name>A0A232LXL5_9EURO</name>
<comment type="caution">
    <text evidence="1">The sequence shown here is derived from an EMBL/GenBank/DDBJ whole genome shotgun (WGS) entry which is preliminary data.</text>
</comment>
<accession>A0A232LXL5</accession>
<dbReference type="AlphaFoldDB" id="A0A232LXL5"/>
<keyword evidence="2" id="KW-1185">Reference proteome</keyword>
<evidence type="ECO:0000313" key="2">
    <source>
        <dbReference type="Proteomes" id="UP000243515"/>
    </source>
</evidence>
<evidence type="ECO:0000313" key="1">
    <source>
        <dbReference type="EMBL" id="OXV08899.1"/>
    </source>
</evidence>
<reference evidence="1 2" key="1">
    <citation type="journal article" date="2015" name="Environ. Microbiol.">
        <title>Metagenome sequence of Elaphomyces granulatus from sporocarp tissue reveals Ascomycota ectomycorrhizal fingerprints of genome expansion and a Proteobacteria-rich microbiome.</title>
        <authorList>
            <person name="Quandt C.A."/>
            <person name="Kohler A."/>
            <person name="Hesse C.N."/>
            <person name="Sharpton T.J."/>
            <person name="Martin F."/>
            <person name="Spatafora J.W."/>
        </authorList>
    </citation>
    <scope>NUCLEOTIDE SEQUENCE [LARGE SCALE GENOMIC DNA]</scope>
    <source>
        <strain evidence="1 2">OSC145934</strain>
    </source>
</reference>
<dbReference type="Proteomes" id="UP000243515">
    <property type="component" value="Unassembled WGS sequence"/>
</dbReference>
<proteinExistence type="predicted"/>
<organism evidence="1 2">
    <name type="scientific">Elaphomyces granulatus</name>
    <dbReference type="NCBI Taxonomy" id="519963"/>
    <lineage>
        <taxon>Eukaryota</taxon>
        <taxon>Fungi</taxon>
        <taxon>Dikarya</taxon>
        <taxon>Ascomycota</taxon>
        <taxon>Pezizomycotina</taxon>
        <taxon>Eurotiomycetes</taxon>
        <taxon>Eurotiomycetidae</taxon>
        <taxon>Eurotiales</taxon>
        <taxon>Elaphomycetaceae</taxon>
        <taxon>Elaphomyces</taxon>
    </lineage>
</organism>
<dbReference type="EMBL" id="NPHW01003837">
    <property type="protein sequence ID" value="OXV08899.1"/>
    <property type="molecule type" value="Genomic_DNA"/>
</dbReference>
<sequence>MPPREWIPFNRVASLYFPNNPHQLLNTDLPEYDPRYSGQPTARARILSFPLETANPVVSQWPRVAPLVCEKLNAAGYTKYVIHVWRRRQLETLRQFDDTTIVIMVDHPIIVTTDLYTLLSEIRQVVGNYYIEMLQVTPAQEILWAYYEGVNAGLAAAGRLASQNAPVSAQSSVCQAGSLSNQRPRNS</sequence>
<protein>
    <submittedName>
        <fullName evidence="1">Uncharacterized protein</fullName>
    </submittedName>
</protein>